<evidence type="ECO:0000313" key="2">
    <source>
        <dbReference type="Proteomes" id="UP001244207"/>
    </source>
</evidence>
<dbReference type="GeneID" id="85386378"/>
<reference evidence="1" key="1">
    <citation type="submission" date="2021-12" db="EMBL/GenBank/DDBJ databases">
        <title>Comparative genomics, transcriptomics and evolutionary studies reveal genomic signatures of adaptation to plant cell wall in hemibiotrophic fungi.</title>
        <authorList>
            <consortium name="DOE Joint Genome Institute"/>
            <person name="Baroncelli R."/>
            <person name="Diaz J.F."/>
            <person name="Benocci T."/>
            <person name="Peng M."/>
            <person name="Battaglia E."/>
            <person name="Haridas S."/>
            <person name="Andreopoulos W."/>
            <person name="Labutti K."/>
            <person name="Pangilinan J."/>
            <person name="Floch G.L."/>
            <person name="Makela M.R."/>
            <person name="Henrissat B."/>
            <person name="Grigoriev I.V."/>
            <person name="Crouch J.A."/>
            <person name="De Vries R.P."/>
            <person name="Sukno S.A."/>
            <person name="Thon M.R."/>
        </authorList>
    </citation>
    <scope>NUCLEOTIDE SEQUENCE</scope>
    <source>
        <strain evidence="1">CBS 112980</strain>
    </source>
</reference>
<sequence length="88" mass="10176">MPKATWHFGRFAGAIILLFKYRLGFGQAEIKRIRGPHKLRSLIVLEAEHAVLFSSHTPCSLVFAPRYLCVNHRLTVREANYLDYEYLG</sequence>
<dbReference type="RefSeq" id="XP_060370944.1">
    <property type="nucleotide sequence ID" value="XM_060502479.1"/>
</dbReference>
<dbReference type="EMBL" id="JAHMHS010000005">
    <property type="protein sequence ID" value="KAK1730889.1"/>
    <property type="molecule type" value="Genomic_DNA"/>
</dbReference>
<dbReference type="Proteomes" id="UP001244207">
    <property type="component" value="Unassembled WGS sequence"/>
</dbReference>
<dbReference type="AlphaFoldDB" id="A0AAD8XP72"/>
<evidence type="ECO:0000313" key="1">
    <source>
        <dbReference type="EMBL" id="KAK1730889.1"/>
    </source>
</evidence>
<name>A0AAD8XP72_GLOAC</name>
<accession>A0AAD8XP72</accession>
<keyword evidence="2" id="KW-1185">Reference proteome</keyword>
<gene>
    <name evidence="1" type="ORF">BDZ83DRAFT_344042</name>
</gene>
<protein>
    <submittedName>
        <fullName evidence="1">Uncharacterized protein</fullName>
    </submittedName>
</protein>
<comment type="caution">
    <text evidence="1">The sequence shown here is derived from an EMBL/GenBank/DDBJ whole genome shotgun (WGS) entry which is preliminary data.</text>
</comment>
<proteinExistence type="predicted"/>
<organism evidence="1 2">
    <name type="scientific">Glomerella acutata</name>
    <name type="common">Colletotrichum acutatum</name>
    <dbReference type="NCBI Taxonomy" id="27357"/>
    <lineage>
        <taxon>Eukaryota</taxon>
        <taxon>Fungi</taxon>
        <taxon>Dikarya</taxon>
        <taxon>Ascomycota</taxon>
        <taxon>Pezizomycotina</taxon>
        <taxon>Sordariomycetes</taxon>
        <taxon>Hypocreomycetidae</taxon>
        <taxon>Glomerellales</taxon>
        <taxon>Glomerellaceae</taxon>
        <taxon>Colletotrichum</taxon>
        <taxon>Colletotrichum acutatum species complex</taxon>
    </lineage>
</organism>